<dbReference type="RefSeq" id="WP_152272181.1">
    <property type="nucleotide sequence ID" value="NZ_VTFX01000004.1"/>
</dbReference>
<dbReference type="AlphaFoldDB" id="A0A5N6MII5"/>
<dbReference type="EC" id="2.3.1.-" evidence="4"/>
<reference evidence="4 5" key="1">
    <citation type="submission" date="2019-08" db="EMBL/GenBank/DDBJ databases">
        <title>Arthrobacter sp. nov., isolated from plateau pika and Tibetan wild ass.</title>
        <authorList>
            <person name="Ge Y."/>
        </authorList>
    </citation>
    <scope>NUCLEOTIDE SEQUENCE [LARGE SCALE GENOMIC DNA]</scope>
    <source>
        <strain evidence="4 5">785</strain>
    </source>
</reference>
<evidence type="ECO:0000256" key="1">
    <source>
        <dbReference type="ARBA" id="ARBA00022679"/>
    </source>
</evidence>
<accession>A0A5N6MII5</accession>
<evidence type="ECO:0000313" key="5">
    <source>
        <dbReference type="Proteomes" id="UP000326852"/>
    </source>
</evidence>
<proteinExistence type="predicted"/>
<dbReference type="InterPro" id="IPR050832">
    <property type="entry name" value="Bact_Acetyltransf"/>
</dbReference>
<protein>
    <submittedName>
        <fullName evidence="4">GNAT family acetyltransferase</fullName>
        <ecNumber evidence="4">2.3.1.-</ecNumber>
    </submittedName>
</protein>
<dbReference type="GO" id="GO:0016747">
    <property type="term" value="F:acyltransferase activity, transferring groups other than amino-acyl groups"/>
    <property type="evidence" value="ECO:0007669"/>
    <property type="project" value="InterPro"/>
</dbReference>
<gene>
    <name evidence="4" type="ORF">GD627_08735</name>
</gene>
<dbReference type="PANTHER" id="PTHR43877">
    <property type="entry name" value="AMINOALKYLPHOSPHONATE N-ACETYLTRANSFERASE-RELATED-RELATED"/>
    <property type="match status" value="1"/>
</dbReference>
<keyword evidence="2 4" id="KW-0012">Acyltransferase</keyword>
<dbReference type="PROSITE" id="PS51186">
    <property type="entry name" value="GNAT"/>
    <property type="match status" value="1"/>
</dbReference>
<evidence type="ECO:0000256" key="2">
    <source>
        <dbReference type="ARBA" id="ARBA00023315"/>
    </source>
</evidence>
<dbReference type="InterPro" id="IPR000182">
    <property type="entry name" value="GNAT_dom"/>
</dbReference>
<dbReference type="EMBL" id="VTFX01000004">
    <property type="protein sequence ID" value="KAD3632931.1"/>
    <property type="molecule type" value="Genomic_DNA"/>
</dbReference>
<keyword evidence="1 4" id="KW-0808">Transferase</keyword>
<keyword evidence="5" id="KW-1185">Reference proteome</keyword>
<dbReference type="Pfam" id="PF00583">
    <property type="entry name" value="Acetyltransf_1"/>
    <property type="match status" value="1"/>
</dbReference>
<comment type="caution">
    <text evidence="4">The sequence shown here is derived from an EMBL/GenBank/DDBJ whole genome shotgun (WGS) entry which is preliminary data.</text>
</comment>
<dbReference type="NCBIfam" id="NF002959">
    <property type="entry name" value="PRK03624.1"/>
    <property type="match status" value="1"/>
</dbReference>
<dbReference type="InterPro" id="IPR016181">
    <property type="entry name" value="Acyl_CoA_acyltransferase"/>
</dbReference>
<dbReference type="Proteomes" id="UP000326852">
    <property type="component" value="Unassembled WGS sequence"/>
</dbReference>
<evidence type="ECO:0000313" key="4">
    <source>
        <dbReference type="EMBL" id="KAD3632931.1"/>
    </source>
</evidence>
<feature type="domain" description="N-acetyltransferase" evidence="3">
    <location>
        <begin position="1"/>
        <end position="145"/>
    </location>
</feature>
<dbReference type="PANTHER" id="PTHR43877:SF2">
    <property type="entry name" value="AMINOALKYLPHOSPHONATE N-ACETYLTRANSFERASE-RELATED"/>
    <property type="match status" value="1"/>
</dbReference>
<dbReference type="Gene3D" id="3.40.630.30">
    <property type="match status" value="1"/>
</dbReference>
<sequence>MNARPLTKDQYDSAVSLWTTTGLTRPWNDPMDELLRAMNGPTSTVLGYSLDGDLIATAMVGHDGHRGWVYYLAVAPDRQESGLGRLMMEACEQWLIERGAVKVQLMIRSDNSPVIGFYDQLGYELSDVQVRAKWLKAGDHAHTGSAAL</sequence>
<evidence type="ECO:0000259" key="3">
    <source>
        <dbReference type="PROSITE" id="PS51186"/>
    </source>
</evidence>
<dbReference type="SUPFAM" id="SSF55729">
    <property type="entry name" value="Acyl-CoA N-acyltransferases (Nat)"/>
    <property type="match status" value="1"/>
</dbReference>
<name>A0A5N6MII5_9MICC</name>
<organism evidence="4 5">
    <name type="scientific">Arthrobacter yangruifuii</name>
    <dbReference type="NCBI Taxonomy" id="2606616"/>
    <lineage>
        <taxon>Bacteria</taxon>
        <taxon>Bacillati</taxon>
        <taxon>Actinomycetota</taxon>
        <taxon>Actinomycetes</taxon>
        <taxon>Micrococcales</taxon>
        <taxon>Micrococcaceae</taxon>
        <taxon>Arthrobacter</taxon>
    </lineage>
</organism>
<dbReference type="CDD" id="cd04301">
    <property type="entry name" value="NAT_SF"/>
    <property type="match status" value="1"/>
</dbReference>